<evidence type="ECO:0000259" key="1">
    <source>
        <dbReference type="SMART" id="SM00460"/>
    </source>
</evidence>
<dbReference type="Gene3D" id="3.10.620.30">
    <property type="match status" value="1"/>
</dbReference>
<dbReference type="InterPro" id="IPR013589">
    <property type="entry name" value="Bac_transglu_N"/>
</dbReference>
<feature type="domain" description="Transglutaminase-like" evidence="1">
    <location>
        <begin position="158"/>
        <end position="222"/>
    </location>
</feature>
<dbReference type="Pfam" id="PF01841">
    <property type="entry name" value="Transglut_core"/>
    <property type="match status" value="1"/>
</dbReference>
<dbReference type="Proteomes" id="UP000327108">
    <property type="component" value="Unassembled WGS sequence"/>
</dbReference>
<proteinExistence type="predicted"/>
<dbReference type="Pfam" id="PF08379">
    <property type="entry name" value="Bact_transglu_N"/>
    <property type="match status" value="1"/>
</dbReference>
<dbReference type="PANTHER" id="PTHR33490:SF6">
    <property type="entry name" value="SLL1049 PROTEIN"/>
    <property type="match status" value="1"/>
</dbReference>
<gene>
    <name evidence="2" type="ORF">CES85_4218</name>
    <name evidence="3" type="ORF">F3W84_06460</name>
</gene>
<evidence type="ECO:0000313" key="3">
    <source>
        <dbReference type="EMBL" id="KAA9369767.1"/>
    </source>
</evidence>
<dbReference type="Proteomes" id="UP000215256">
    <property type="component" value="Chromosome 2"/>
</dbReference>
<keyword evidence="5" id="KW-1185">Reference proteome</keyword>
<dbReference type="PANTHER" id="PTHR33490">
    <property type="entry name" value="BLR5614 PROTEIN-RELATED"/>
    <property type="match status" value="1"/>
</dbReference>
<dbReference type="EMBL" id="VYXQ01000004">
    <property type="protein sequence ID" value="KAA9369767.1"/>
    <property type="molecule type" value="Genomic_DNA"/>
</dbReference>
<reference evidence="3 5" key="2">
    <citation type="submission" date="2019-09" db="EMBL/GenBank/DDBJ databases">
        <title>Biological control of the noxious weed angled onion (Allium triquetrum) thwarted by endophytic bacteria in Victoria, Australia.</title>
        <authorList>
            <person name="Tehranchian P."/>
            <person name="Adair R.J."/>
            <person name="Van T.H."/>
            <person name="Morrison P.D."/>
            <person name="Williams H."/>
            <person name="Lawrie A.C."/>
        </authorList>
    </citation>
    <scope>NUCLEOTIDE SEQUENCE [LARGE SCALE GENOMIC DNA]</scope>
    <source>
        <strain evidence="3 5">RPTAtOch1</strain>
    </source>
</reference>
<reference evidence="2 4" key="1">
    <citation type="submission" date="2017-07" db="EMBL/GenBank/DDBJ databases">
        <title>Phylogenetic study on the rhizospheric bacterium Ochrobactrum sp. A44.</title>
        <authorList>
            <person name="Krzyzanowska D.M."/>
            <person name="Ossowicki A."/>
            <person name="Rajewska M."/>
            <person name="Maciag T."/>
            <person name="Kaczynski Z."/>
            <person name="Czerwicka M."/>
            <person name="Jafra S."/>
        </authorList>
    </citation>
    <scope>NUCLEOTIDE SEQUENCE [LARGE SCALE GENOMIC DNA]</scope>
    <source>
        <strain evidence="2 4">A44</strain>
    </source>
</reference>
<evidence type="ECO:0000313" key="2">
    <source>
        <dbReference type="EMBL" id="ASV83438.1"/>
    </source>
</evidence>
<name>A0A248U9R1_9HYPH</name>
<dbReference type="KEGG" id="och:CES85_4218"/>
<accession>A0A248U9R1</accession>
<dbReference type="EMBL" id="CP022603">
    <property type="protein sequence ID" value="ASV83438.1"/>
    <property type="molecule type" value="Genomic_DNA"/>
</dbReference>
<dbReference type="SUPFAM" id="SSF54001">
    <property type="entry name" value="Cysteine proteinases"/>
    <property type="match status" value="1"/>
</dbReference>
<dbReference type="InterPro" id="IPR002931">
    <property type="entry name" value="Transglutaminase-like"/>
</dbReference>
<evidence type="ECO:0000313" key="5">
    <source>
        <dbReference type="Proteomes" id="UP000327108"/>
    </source>
</evidence>
<dbReference type="OrthoDB" id="9804023at2"/>
<dbReference type="AlphaFoldDB" id="A0A248U9R1"/>
<dbReference type="RefSeq" id="WP_095444400.1">
    <property type="nucleotide sequence ID" value="NZ_CP022603.1"/>
</dbReference>
<protein>
    <submittedName>
        <fullName evidence="3">Transglutaminase family protein</fullName>
    </submittedName>
    <submittedName>
        <fullName evidence="2">Transglutaminase-like superfamily protein</fullName>
    </submittedName>
</protein>
<dbReference type="SMART" id="SM00460">
    <property type="entry name" value="TGc"/>
    <property type="match status" value="1"/>
</dbReference>
<sequence length="265" mass="29162">MLLNIRHVSHYRYENPVPYAVQRLRLRPPTLPGQVVKHWELKIEGGEPEVSYIDGFGNKTDLVQHARNVNEIIITASGNVEVEDRVGVLGPVYGYAPLWLFERETHLTMPGDRIRALSGDLPKDKERLALLHELMNSVHTAVAYMPGTTSVATNAESALEAGRGVCQDHSHIFLSAARLLKIPARYVSGYLLMEGIDEQTASHAWTEAHIDGLGWVGFDAANNVCPNDRYVRLATGLDYRDAAPISGVRLGGAVESLAVHINVGQ</sequence>
<dbReference type="InterPro" id="IPR038765">
    <property type="entry name" value="Papain-like_cys_pep_sf"/>
</dbReference>
<evidence type="ECO:0000313" key="4">
    <source>
        <dbReference type="Proteomes" id="UP000215256"/>
    </source>
</evidence>
<organism evidence="2 4">
    <name type="scientific">Ochrobactrum quorumnocens</name>
    <dbReference type="NCBI Taxonomy" id="271865"/>
    <lineage>
        <taxon>Bacteria</taxon>
        <taxon>Pseudomonadati</taxon>
        <taxon>Pseudomonadota</taxon>
        <taxon>Alphaproteobacteria</taxon>
        <taxon>Hyphomicrobiales</taxon>
        <taxon>Brucellaceae</taxon>
        <taxon>Brucella/Ochrobactrum group</taxon>
        <taxon>Ochrobactrum</taxon>
    </lineage>
</organism>